<dbReference type="RefSeq" id="WP_021056692.1">
    <property type="nucleotide sequence ID" value="NZ_KE356561.1"/>
</dbReference>
<accession>U1PXN3</accession>
<sequence length="222" mass="25516">MSITDWINDRFGSDSTTTLLDESVYSDRELRKDKAKLEQGLRQTEQKLEEHNQQYQKLLREGAEADEMRRRVYAKKAKLEKKKYEMKKREYKANSVKLGTIISVEGMRDVLDTADSEVNLSEHIRDADTSQLQGRIMDQMAEFGLEMEDMQQVEEALDVPILDDDLEDGASEELEMMERMAAGSVSDEQVDIEDELDANSMEADETEELVDIEDDFEGTPDV</sequence>
<dbReference type="AlphaFoldDB" id="U1PXN3"/>
<proteinExistence type="predicted"/>
<keyword evidence="1" id="KW-0175">Coiled coil</keyword>
<reference evidence="2 3" key="1">
    <citation type="journal article" date="2013" name="PLoS ONE">
        <title>Assembly-driven community genomics of a hypersaline microbial ecosystem.</title>
        <authorList>
            <person name="Podell S."/>
            <person name="Ugalde J.A."/>
            <person name="Narasingarao P."/>
            <person name="Banfield J.F."/>
            <person name="Heidelberg K.B."/>
            <person name="Allen E.E."/>
        </authorList>
    </citation>
    <scope>NUCLEOTIDE SEQUENCE [LARGE SCALE GENOMIC DNA]</scope>
    <source>
        <strain evidence="3">J07HQW2</strain>
    </source>
</reference>
<dbReference type="STRING" id="1238425.J07HQW2_03717"/>
<dbReference type="EMBL" id="KE356561">
    <property type="protein sequence ID" value="ERG97231.1"/>
    <property type="molecule type" value="Genomic_DNA"/>
</dbReference>
<organism evidence="2 3">
    <name type="scientific">Haloquadratum walsbyi J07HQW2</name>
    <dbReference type="NCBI Taxonomy" id="1238425"/>
    <lineage>
        <taxon>Archaea</taxon>
        <taxon>Methanobacteriati</taxon>
        <taxon>Methanobacteriota</taxon>
        <taxon>Stenosarchaea group</taxon>
        <taxon>Halobacteria</taxon>
        <taxon>Halobacteriales</taxon>
        <taxon>Haloferacaceae</taxon>
        <taxon>Haloquadratum</taxon>
    </lineage>
</organism>
<evidence type="ECO:0000256" key="1">
    <source>
        <dbReference type="SAM" id="Coils"/>
    </source>
</evidence>
<feature type="coiled-coil region" evidence="1">
    <location>
        <begin position="27"/>
        <end position="94"/>
    </location>
</feature>
<name>U1PXN3_9EURY</name>
<dbReference type="eggNOG" id="ENOG502N5QG">
    <property type="taxonomic scope" value="Archaea"/>
</dbReference>
<gene>
    <name evidence="2" type="ORF">J07HQW2_03717</name>
</gene>
<evidence type="ECO:0000313" key="3">
    <source>
        <dbReference type="Proteomes" id="UP000030710"/>
    </source>
</evidence>
<dbReference type="Proteomes" id="UP000030710">
    <property type="component" value="Unassembled WGS sequence"/>
</dbReference>
<dbReference type="HOGENOM" id="CLU_1243012_0_0_2"/>
<evidence type="ECO:0000313" key="2">
    <source>
        <dbReference type="EMBL" id="ERG97231.1"/>
    </source>
</evidence>
<protein>
    <submittedName>
        <fullName evidence="2">Uncharacterized protein</fullName>
    </submittedName>
</protein>